<protein>
    <submittedName>
        <fullName evidence="1">Uncharacterized protein</fullName>
    </submittedName>
</protein>
<evidence type="ECO:0000313" key="1">
    <source>
        <dbReference type="EMBL" id="EGO04584.1"/>
    </source>
</evidence>
<name>F8PHV5_SERL3</name>
<dbReference type="InterPro" id="IPR046521">
    <property type="entry name" value="DUF6698"/>
</dbReference>
<dbReference type="Proteomes" id="UP000008063">
    <property type="component" value="Unassembled WGS sequence"/>
</dbReference>
<reference evidence="2" key="1">
    <citation type="journal article" date="2011" name="Science">
        <title>The plant cell wall-decomposing machinery underlies the functional diversity of forest fungi.</title>
        <authorList>
            <person name="Eastwood D.C."/>
            <person name="Floudas D."/>
            <person name="Binder M."/>
            <person name="Majcherczyk A."/>
            <person name="Schneider P."/>
            <person name="Aerts A."/>
            <person name="Asiegbu F.O."/>
            <person name="Baker S.E."/>
            <person name="Barry K."/>
            <person name="Bendiksby M."/>
            <person name="Blumentritt M."/>
            <person name="Coutinho P.M."/>
            <person name="Cullen D."/>
            <person name="de Vries R.P."/>
            <person name="Gathman A."/>
            <person name="Goodell B."/>
            <person name="Henrissat B."/>
            <person name="Ihrmark K."/>
            <person name="Kauserud H."/>
            <person name="Kohler A."/>
            <person name="LaButti K."/>
            <person name="Lapidus A."/>
            <person name="Lavin J.L."/>
            <person name="Lee Y.-H."/>
            <person name="Lindquist E."/>
            <person name="Lilly W."/>
            <person name="Lucas S."/>
            <person name="Morin E."/>
            <person name="Murat C."/>
            <person name="Oguiza J.A."/>
            <person name="Park J."/>
            <person name="Pisabarro A.G."/>
            <person name="Riley R."/>
            <person name="Rosling A."/>
            <person name="Salamov A."/>
            <person name="Schmidt O."/>
            <person name="Schmutz J."/>
            <person name="Skrede I."/>
            <person name="Stenlid J."/>
            <person name="Wiebenga A."/>
            <person name="Xie X."/>
            <person name="Kuees U."/>
            <person name="Hibbett D.S."/>
            <person name="Hoffmeister D."/>
            <person name="Hoegberg N."/>
            <person name="Martin F."/>
            <person name="Grigoriev I.V."/>
            <person name="Watkinson S.C."/>
        </authorList>
    </citation>
    <scope>NUCLEOTIDE SEQUENCE [LARGE SCALE GENOMIC DNA]</scope>
    <source>
        <strain evidence="2">strain S7.3</strain>
    </source>
</reference>
<accession>F8PHV5</accession>
<organism evidence="2">
    <name type="scientific">Serpula lacrymans var. lacrymans (strain S7.3)</name>
    <name type="common">Dry rot fungus</name>
    <dbReference type="NCBI Taxonomy" id="936435"/>
    <lineage>
        <taxon>Eukaryota</taxon>
        <taxon>Fungi</taxon>
        <taxon>Dikarya</taxon>
        <taxon>Basidiomycota</taxon>
        <taxon>Agaricomycotina</taxon>
        <taxon>Agaricomycetes</taxon>
        <taxon>Agaricomycetidae</taxon>
        <taxon>Boletales</taxon>
        <taxon>Coniophorineae</taxon>
        <taxon>Serpulaceae</taxon>
        <taxon>Serpula</taxon>
    </lineage>
</organism>
<dbReference type="HOGENOM" id="CLU_596062_0_0_1"/>
<dbReference type="Pfam" id="PF20414">
    <property type="entry name" value="DUF6698"/>
    <property type="match status" value="2"/>
</dbReference>
<evidence type="ECO:0000313" key="2">
    <source>
        <dbReference type="Proteomes" id="UP000008063"/>
    </source>
</evidence>
<dbReference type="AlphaFoldDB" id="F8PHV5"/>
<proteinExistence type="predicted"/>
<dbReference type="InParanoid" id="F8PHV5"/>
<sequence length="459" mass="51117">MLFLWTLFGVGVILQVLLGCLTSISHQRLTVALQAQDTSAAEAHSSQCSDRSLVNYEASTSHTSFVNYVVDSYSNTASTDLEDANARFLNWLKDIAPVWDAVQLSAKSLQLAPKSLNTSISIVCSEPNELAIKSSVMAKATVADLAALIYPFIGNWRSGVSNPSLVDLTHTITLRDIKKTRDGILEALNKILLESYLRKYHNALTEQPESPIAAALLSVIQRRAPTVHKLITRSRQHLFKDSDYFAYHNATKSLISRWLCQLESSILKTLILIARQVTLGCTKTFQNRQLDHDVLQVILILGKYFDIQFVFLDLLKLLPGLKKHLMREDPSGEDIIHITDLIQKRVNGARSDDTKGKGIRSAVIDWIMPKEQTFAPHIPRNVKAGCSFNHKHTGTLLCPSVLDWSNTEGSLERPIKKWLIFVDQESKATRSGNARIHSMQVVTKASVAYVATQCPGEDS</sequence>
<keyword evidence="2" id="KW-1185">Reference proteome</keyword>
<dbReference type="EMBL" id="GL945474">
    <property type="protein sequence ID" value="EGO04584.1"/>
    <property type="molecule type" value="Genomic_DNA"/>
</dbReference>
<gene>
    <name evidence="1" type="ORF">SERLA73DRAFT_149034</name>
</gene>
<dbReference type="STRING" id="936435.F8PHV5"/>